<reference evidence="1" key="2">
    <citation type="submission" date="2015-06" db="UniProtKB">
        <authorList>
            <consortium name="EnsemblPlants"/>
        </authorList>
    </citation>
    <scope>IDENTIFICATION</scope>
    <source>
        <strain evidence="1">DM1-3 516 R44</strain>
    </source>
</reference>
<dbReference type="InParanoid" id="M1CXK1"/>
<dbReference type="Proteomes" id="UP000011115">
    <property type="component" value="Unassembled WGS sequence"/>
</dbReference>
<name>M1CXK1_SOLTU</name>
<sequence length="57" mass="6633">MDKTEDLVLEDKIMYRQNKFKFNSVQMGKIKMNNPKDTKMSSKQLDVSIHSLSLAVK</sequence>
<reference evidence="2" key="1">
    <citation type="journal article" date="2011" name="Nature">
        <title>Genome sequence and analysis of the tuber crop potato.</title>
        <authorList>
            <consortium name="The Potato Genome Sequencing Consortium"/>
        </authorList>
    </citation>
    <scope>NUCLEOTIDE SEQUENCE [LARGE SCALE GENOMIC DNA]</scope>
    <source>
        <strain evidence="2">cv. DM1-3 516 R44</strain>
    </source>
</reference>
<dbReference type="PaxDb" id="4113-PGSC0003DMT400076895"/>
<dbReference type="AlphaFoldDB" id="M1CXK1"/>
<accession>M1CXK1</accession>
<evidence type="ECO:0000313" key="1">
    <source>
        <dbReference type="EnsemblPlants" id="PGSC0003DMT400076895"/>
    </source>
</evidence>
<proteinExistence type="predicted"/>
<organism evidence="1 2">
    <name type="scientific">Solanum tuberosum</name>
    <name type="common">Potato</name>
    <dbReference type="NCBI Taxonomy" id="4113"/>
    <lineage>
        <taxon>Eukaryota</taxon>
        <taxon>Viridiplantae</taxon>
        <taxon>Streptophyta</taxon>
        <taxon>Embryophyta</taxon>
        <taxon>Tracheophyta</taxon>
        <taxon>Spermatophyta</taxon>
        <taxon>Magnoliopsida</taxon>
        <taxon>eudicotyledons</taxon>
        <taxon>Gunneridae</taxon>
        <taxon>Pentapetalae</taxon>
        <taxon>asterids</taxon>
        <taxon>lamiids</taxon>
        <taxon>Solanales</taxon>
        <taxon>Solanaceae</taxon>
        <taxon>Solanoideae</taxon>
        <taxon>Solaneae</taxon>
        <taxon>Solanum</taxon>
    </lineage>
</organism>
<dbReference type="EnsemblPlants" id="PGSC0003DMT400076895">
    <property type="protein sequence ID" value="PGSC0003DMT400076895"/>
    <property type="gene ID" value="PGSC0003DMG400029910"/>
</dbReference>
<keyword evidence="2" id="KW-1185">Reference proteome</keyword>
<protein>
    <submittedName>
        <fullName evidence="1">Uncharacterized protein</fullName>
    </submittedName>
</protein>
<dbReference type="HOGENOM" id="CLU_3000170_0_0_1"/>
<dbReference type="Gramene" id="PGSC0003DMT400076895">
    <property type="protein sequence ID" value="PGSC0003DMT400076895"/>
    <property type="gene ID" value="PGSC0003DMG400029910"/>
</dbReference>
<evidence type="ECO:0000313" key="2">
    <source>
        <dbReference type="Proteomes" id="UP000011115"/>
    </source>
</evidence>